<comment type="caution">
    <text evidence="1">The sequence shown here is derived from an EMBL/GenBank/DDBJ whole genome shotgun (WGS) entry which is preliminary data.</text>
</comment>
<reference evidence="2" key="1">
    <citation type="submission" date="2017-03" db="EMBL/GenBank/DDBJ databases">
        <title>Phytopthora megakarya and P. palmivora, two closely related causual agents of cacao black pod achieved similar genome size and gene model numbers by different mechanisms.</title>
        <authorList>
            <person name="Ali S."/>
            <person name="Shao J."/>
            <person name="Larry D.J."/>
            <person name="Kronmiller B."/>
            <person name="Shen D."/>
            <person name="Strem M.D."/>
            <person name="Melnick R.L."/>
            <person name="Guiltinan M.J."/>
            <person name="Tyler B.M."/>
            <person name="Meinhardt L.W."/>
            <person name="Bailey B.A."/>
        </authorList>
    </citation>
    <scope>NUCLEOTIDE SEQUENCE [LARGE SCALE GENOMIC DNA]</scope>
    <source>
        <strain evidence="2">zdho120</strain>
    </source>
</reference>
<organism evidence="1 2">
    <name type="scientific">Phytophthora megakarya</name>
    <dbReference type="NCBI Taxonomy" id="4795"/>
    <lineage>
        <taxon>Eukaryota</taxon>
        <taxon>Sar</taxon>
        <taxon>Stramenopiles</taxon>
        <taxon>Oomycota</taxon>
        <taxon>Peronosporomycetes</taxon>
        <taxon>Peronosporales</taxon>
        <taxon>Peronosporaceae</taxon>
        <taxon>Phytophthora</taxon>
    </lineage>
</organism>
<proteinExistence type="predicted"/>
<evidence type="ECO:0000313" key="2">
    <source>
        <dbReference type="Proteomes" id="UP000198211"/>
    </source>
</evidence>
<dbReference type="Proteomes" id="UP000198211">
    <property type="component" value="Unassembled WGS sequence"/>
</dbReference>
<gene>
    <name evidence="1" type="ORF">PHMEG_00015908</name>
</gene>
<protein>
    <submittedName>
        <fullName evidence="1">Uncharacterized protein</fullName>
    </submittedName>
</protein>
<dbReference type="AlphaFoldDB" id="A0A225W177"/>
<dbReference type="EMBL" id="NBNE01002221">
    <property type="protein sequence ID" value="OWZ11124.1"/>
    <property type="molecule type" value="Genomic_DNA"/>
</dbReference>
<accession>A0A225W177</accession>
<sequence>MVMVAPQLERYRERLDIPQGTERQETATMKCFSEFLTLGNMNEGSVASVASLWRLQTLYLLICCESAILCICQTSKRIPKIRDKMTAAIDERNMLAGVQTGCTLDDLRGILLVVR</sequence>
<dbReference type="STRING" id="4795.A0A225W177"/>
<name>A0A225W177_9STRA</name>
<evidence type="ECO:0000313" key="1">
    <source>
        <dbReference type="EMBL" id="OWZ11124.1"/>
    </source>
</evidence>
<keyword evidence="2" id="KW-1185">Reference proteome</keyword>